<feature type="transmembrane region" description="Helical" evidence="2">
    <location>
        <begin position="422"/>
        <end position="440"/>
    </location>
</feature>
<feature type="transmembrane region" description="Helical" evidence="2">
    <location>
        <begin position="355"/>
        <end position="372"/>
    </location>
</feature>
<keyword evidence="2" id="KW-1133">Transmembrane helix</keyword>
<name>A0A9D1LJ98_9FIRM</name>
<feature type="transmembrane region" description="Helical" evidence="2">
    <location>
        <begin position="222"/>
        <end position="244"/>
    </location>
</feature>
<sequence length="830" mass="93278">MSHTLSPKPLPYLKLFALSLVLAGLIFLPFLILDGGYFFYYGDFNVQQIPFYLHAHEYLTEGPIGWDWGTDLGSGFVGSYSFYLLGSPFFWLSMLLPLEWVPFAMAPLLMLKFAAASLTGYGYLKRFTKRDSTAAIGALLYAFSGFQLYNVFFNHFHEAVIVFPLLLIAMEETMINRRRGWFALAVGLCGIVNYYFFFGQVIFCLIYFVLRCLSKDFRLTVTGFLSLVVEAVLGLLLSCCLLLPSAMMVMQNPRVDNILLGYDALFYDRVQRYGLILQSLFFPPDIPARANFFPESNARWASVSAYLPLFSLTGVVVYFKSHKKTWLKRILAVCAVMAFVPLLNSLFSMANTEYYARWFYMPILMLCLATVISLEEVQVPFRSGIKFCAVVVGLFLILGILPSYGEDGELEFFSMTNFPDRYWAYMAIAGASLVLVWLLIKLRGKLHWKQFARITTLCVCVVIFGEGVLLLGLGRSHGDDYTALTDQGIALSTPFDLDSGYFFRVDEDGLLDNAPMNWGYSTIQCFHSVVEGSIMEFYDVIGVNRDVASRPDLSYFGLRGLTSVRYCFVQSGEETPNLPGFTYLGTQNGLDIYQNDYFIPMGFTYDKFITRTQLETYPEESRDKVMLEALCLSDEDAQLYSYLMEQQSDYARVNVGQGAYLANCTQRAASSCDSFTWDHTGFEATISLDAANLVFFSVPYDAGWSATVNGQPAEIVQANVGFMAVLVPAGESTITFTYQTPGMTQGLVLTGIGGGLLVLWLGAWMVLRRKDPVRYAVLPGRHRSEAFLPVRPAAGERYLKWRYGSGEEEEPEKCPPAAPPQEEEGGKQDE</sequence>
<dbReference type="EMBL" id="DVMX01000073">
    <property type="protein sequence ID" value="HIU41650.1"/>
    <property type="molecule type" value="Genomic_DNA"/>
</dbReference>
<feature type="transmembrane region" description="Helical" evidence="2">
    <location>
        <begin position="330"/>
        <end position="349"/>
    </location>
</feature>
<feature type="transmembrane region" description="Helical" evidence="2">
    <location>
        <begin position="155"/>
        <end position="170"/>
    </location>
</feature>
<dbReference type="PANTHER" id="PTHR38454:SF1">
    <property type="entry name" value="INTEGRAL MEMBRANE PROTEIN"/>
    <property type="match status" value="1"/>
</dbReference>
<keyword evidence="2" id="KW-0812">Transmembrane</keyword>
<proteinExistence type="predicted"/>
<feature type="transmembrane region" description="Helical" evidence="2">
    <location>
        <begin position="384"/>
        <end position="402"/>
    </location>
</feature>
<gene>
    <name evidence="3" type="ORF">IAD19_03770</name>
</gene>
<dbReference type="Pfam" id="PF09586">
    <property type="entry name" value="YfhO"/>
    <property type="match status" value="2"/>
</dbReference>
<reference evidence="3" key="1">
    <citation type="submission" date="2020-10" db="EMBL/GenBank/DDBJ databases">
        <authorList>
            <person name="Gilroy R."/>
        </authorList>
    </citation>
    <scope>NUCLEOTIDE SEQUENCE</scope>
    <source>
        <strain evidence="3">4509</strain>
    </source>
</reference>
<feature type="transmembrane region" description="Helical" evidence="2">
    <location>
        <begin position="182"/>
        <end position="210"/>
    </location>
</feature>
<accession>A0A9D1LJ98</accession>
<dbReference type="Proteomes" id="UP000824082">
    <property type="component" value="Unassembled WGS sequence"/>
</dbReference>
<reference evidence="3" key="2">
    <citation type="journal article" date="2021" name="PeerJ">
        <title>Extensive microbial diversity within the chicken gut microbiome revealed by metagenomics and culture.</title>
        <authorList>
            <person name="Gilroy R."/>
            <person name="Ravi A."/>
            <person name="Getino M."/>
            <person name="Pursley I."/>
            <person name="Horton D.L."/>
            <person name="Alikhan N.F."/>
            <person name="Baker D."/>
            <person name="Gharbi K."/>
            <person name="Hall N."/>
            <person name="Watson M."/>
            <person name="Adriaenssens E.M."/>
            <person name="Foster-Nyarko E."/>
            <person name="Jarju S."/>
            <person name="Secka A."/>
            <person name="Antonio M."/>
            <person name="Oren A."/>
            <person name="Chaudhuri R.R."/>
            <person name="La Ragione R."/>
            <person name="Hildebrand F."/>
            <person name="Pallen M.J."/>
        </authorList>
    </citation>
    <scope>NUCLEOTIDE SEQUENCE</scope>
    <source>
        <strain evidence="3">4509</strain>
    </source>
</reference>
<keyword evidence="2" id="KW-0472">Membrane</keyword>
<evidence type="ECO:0000313" key="3">
    <source>
        <dbReference type="EMBL" id="HIU41650.1"/>
    </source>
</evidence>
<evidence type="ECO:0000256" key="2">
    <source>
        <dbReference type="SAM" id="Phobius"/>
    </source>
</evidence>
<dbReference type="InterPro" id="IPR018580">
    <property type="entry name" value="Uncharacterised_YfhO"/>
</dbReference>
<feature type="transmembrane region" description="Helical" evidence="2">
    <location>
        <begin position="12"/>
        <end position="33"/>
    </location>
</feature>
<feature type="region of interest" description="Disordered" evidence="1">
    <location>
        <begin position="804"/>
        <end position="830"/>
    </location>
</feature>
<protein>
    <submittedName>
        <fullName evidence="3">YfhO family protein</fullName>
    </submittedName>
</protein>
<evidence type="ECO:0000313" key="4">
    <source>
        <dbReference type="Proteomes" id="UP000824082"/>
    </source>
</evidence>
<organism evidence="3 4">
    <name type="scientific">Candidatus Egerieicola faecale</name>
    <dbReference type="NCBI Taxonomy" id="2840774"/>
    <lineage>
        <taxon>Bacteria</taxon>
        <taxon>Bacillati</taxon>
        <taxon>Bacillota</taxon>
        <taxon>Clostridia</taxon>
        <taxon>Eubacteriales</taxon>
        <taxon>Oscillospiraceae</taxon>
        <taxon>Oscillospiraceae incertae sedis</taxon>
        <taxon>Candidatus Egerieicola</taxon>
    </lineage>
</organism>
<comment type="caution">
    <text evidence="3">The sequence shown here is derived from an EMBL/GenBank/DDBJ whole genome shotgun (WGS) entry which is preliminary data.</text>
</comment>
<evidence type="ECO:0000256" key="1">
    <source>
        <dbReference type="SAM" id="MobiDB-lite"/>
    </source>
</evidence>
<feature type="transmembrane region" description="Helical" evidence="2">
    <location>
        <begin position="452"/>
        <end position="473"/>
    </location>
</feature>
<dbReference type="PANTHER" id="PTHR38454">
    <property type="entry name" value="INTEGRAL MEMBRANE PROTEIN-RELATED"/>
    <property type="match status" value="1"/>
</dbReference>
<dbReference type="AlphaFoldDB" id="A0A9D1LJ98"/>
<feature type="transmembrane region" description="Helical" evidence="2">
    <location>
        <begin position="746"/>
        <end position="767"/>
    </location>
</feature>